<keyword evidence="16" id="KW-1185">Reference proteome</keyword>
<evidence type="ECO:0000256" key="2">
    <source>
        <dbReference type="ARBA" id="ARBA00004648"/>
    </source>
</evidence>
<dbReference type="GO" id="GO:0035497">
    <property type="term" value="F:cAMP response element binding"/>
    <property type="evidence" value="ECO:0007669"/>
    <property type="project" value="TreeGrafter"/>
</dbReference>
<name>A0A8J6C2B2_ELECQ</name>
<keyword evidence="7" id="KW-0805">Transcription regulation</keyword>
<keyword evidence="9 14" id="KW-0472">Membrane</keyword>
<evidence type="ECO:0000256" key="8">
    <source>
        <dbReference type="ARBA" id="ARBA00023125"/>
    </source>
</evidence>
<dbReference type="EMBL" id="WNTK01037302">
    <property type="protein sequence ID" value="KAG9460837.1"/>
    <property type="molecule type" value="Genomic_DNA"/>
</dbReference>
<proteinExistence type="predicted"/>
<keyword evidence="6 14" id="KW-1133">Transmembrane helix</keyword>
<evidence type="ECO:0000256" key="11">
    <source>
        <dbReference type="ARBA" id="ARBA00023163"/>
    </source>
</evidence>
<dbReference type="Proteomes" id="UP000770717">
    <property type="component" value="Unassembled WGS sequence"/>
</dbReference>
<gene>
    <name evidence="15" type="ORF">GDO78_019233</name>
</gene>
<keyword evidence="11" id="KW-0804">Transcription</keyword>
<feature type="transmembrane region" description="Helical" evidence="14">
    <location>
        <begin position="20"/>
        <end position="37"/>
    </location>
</feature>
<evidence type="ECO:0000256" key="12">
    <source>
        <dbReference type="ARBA" id="ARBA00023180"/>
    </source>
</evidence>
<dbReference type="PANTHER" id="PTHR46004:SF2">
    <property type="entry name" value="CYCLIC AMP-RESPONSIVE ELEMENT-BINDING PROTEIN 3-LIKE PROTEIN 2"/>
    <property type="match status" value="1"/>
</dbReference>
<evidence type="ECO:0000256" key="1">
    <source>
        <dbReference type="ARBA" id="ARBA00004123"/>
    </source>
</evidence>
<accession>A0A8J6C2B2</accession>
<comment type="subcellular location">
    <subcellularLocation>
        <location evidence="2">Endoplasmic reticulum membrane</location>
        <topology evidence="2">Single-pass type II membrane protein</topology>
    </subcellularLocation>
    <subcellularLocation>
        <location evidence="1">Nucleus</location>
    </subcellularLocation>
</comment>
<evidence type="ECO:0000256" key="9">
    <source>
        <dbReference type="ARBA" id="ARBA00023136"/>
    </source>
</evidence>
<dbReference type="OrthoDB" id="674948at2759"/>
<keyword evidence="4" id="KW-0256">Endoplasmic reticulum</keyword>
<evidence type="ECO:0000256" key="7">
    <source>
        <dbReference type="ARBA" id="ARBA00023015"/>
    </source>
</evidence>
<keyword evidence="12" id="KW-0325">Glycoprotein</keyword>
<evidence type="ECO:0000256" key="6">
    <source>
        <dbReference type="ARBA" id="ARBA00022989"/>
    </source>
</evidence>
<keyword evidence="3 14" id="KW-0812">Transmembrane</keyword>
<reference evidence="15" key="1">
    <citation type="thesis" date="2020" institute="ProQuest LLC" country="789 East Eisenhower Parkway, Ann Arbor, MI, USA">
        <title>Comparative Genomics and Chromosome Evolution.</title>
        <authorList>
            <person name="Mudd A.B."/>
        </authorList>
    </citation>
    <scope>NUCLEOTIDE SEQUENCE</scope>
    <source>
        <strain evidence="15">HN-11 Male</strain>
        <tissue evidence="15">Kidney and liver</tissue>
    </source>
</reference>
<keyword evidence="10" id="KW-0010">Activator</keyword>
<dbReference type="GO" id="GO:0000981">
    <property type="term" value="F:DNA-binding transcription factor activity, RNA polymerase II-specific"/>
    <property type="evidence" value="ECO:0007669"/>
    <property type="project" value="TreeGrafter"/>
</dbReference>
<protein>
    <submittedName>
        <fullName evidence="15">Uncharacterized protein</fullName>
    </submittedName>
</protein>
<evidence type="ECO:0000313" key="16">
    <source>
        <dbReference type="Proteomes" id="UP000770717"/>
    </source>
</evidence>
<sequence>MWLEEIAKSFFSYILPCPNFLGIAIGSCTVILLHLISMSLPEPLCLPQVVVLCFAVIFGSFTQTFDPYPSATKTLPEPSVHSVPESYAASIVRSRSILSFEEHHAWEELYSSAVTVDSPDSWERSKEIISQHHTAILEEFRLSQEKPNVLFNDSSRDPEVRHR</sequence>
<dbReference type="GO" id="GO:0005789">
    <property type="term" value="C:endoplasmic reticulum membrane"/>
    <property type="evidence" value="ECO:0007669"/>
    <property type="project" value="UniProtKB-SubCell"/>
</dbReference>
<evidence type="ECO:0000256" key="4">
    <source>
        <dbReference type="ARBA" id="ARBA00022824"/>
    </source>
</evidence>
<dbReference type="PANTHER" id="PTHR46004">
    <property type="entry name" value="CYCLIC AMP RESPONSE ELEMENT-BINDING PROTEIN A"/>
    <property type="match status" value="1"/>
</dbReference>
<evidence type="ECO:0000256" key="14">
    <source>
        <dbReference type="SAM" id="Phobius"/>
    </source>
</evidence>
<evidence type="ECO:0000313" key="15">
    <source>
        <dbReference type="EMBL" id="KAG9460837.1"/>
    </source>
</evidence>
<evidence type="ECO:0000256" key="5">
    <source>
        <dbReference type="ARBA" id="ARBA00022968"/>
    </source>
</evidence>
<evidence type="ECO:0000256" key="3">
    <source>
        <dbReference type="ARBA" id="ARBA00022692"/>
    </source>
</evidence>
<keyword evidence="5" id="KW-0735">Signal-anchor</keyword>
<evidence type="ECO:0000256" key="10">
    <source>
        <dbReference type="ARBA" id="ARBA00023159"/>
    </source>
</evidence>
<evidence type="ECO:0000256" key="13">
    <source>
        <dbReference type="ARBA" id="ARBA00023242"/>
    </source>
</evidence>
<keyword evidence="13" id="KW-0539">Nucleus</keyword>
<dbReference type="GO" id="GO:0005634">
    <property type="term" value="C:nucleus"/>
    <property type="evidence" value="ECO:0007669"/>
    <property type="project" value="UniProtKB-SubCell"/>
</dbReference>
<keyword evidence="8" id="KW-0238">DNA-binding</keyword>
<comment type="caution">
    <text evidence="15">The sequence shown here is derived from an EMBL/GenBank/DDBJ whole genome shotgun (WGS) entry which is preliminary data.</text>
</comment>
<dbReference type="AlphaFoldDB" id="A0A8J6C2B2"/>
<feature type="transmembrane region" description="Helical" evidence="14">
    <location>
        <begin position="44"/>
        <end position="61"/>
    </location>
</feature>
<organism evidence="15 16">
    <name type="scientific">Eleutherodactylus coqui</name>
    <name type="common">Puerto Rican coqui</name>
    <dbReference type="NCBI Taxonomy" id="57060"/>
    <lineage>
        <taxon>Eukaryota</taxon>
        <taxon>Metazoa</taxon>
        <taxon>Chordata</taxon>
        <taxon>Craniata</taxon>
        <taxon>Vertebrata</taxon>
        <taxon>Euteleostomi</taxon>
        <taxon>Amphibia</taxon>
        <taxon>Batrachia</taxon>
        <taxon>Anura</taxon>
        <taxon>Neobatrachia</taxon>
        <taxon>Hyloidea</taxon>
        <taxon>Eleutherodactylidae</taxon>
        <taxon>Eleutherodactylinae</taxon>
        <taxon>Eleutherodactylus</taxon>
        <taxon>Eleutherodactylus</taxon>
    </lineage>
</organism>